<dbReference type="AlphaFoldDB" id="A0A5C5E7B0"/>
<dbReference type="Proteomes" id="UP000313395">
    <property type="component" value="Unassembled WGS sequence"/>
</dbReference>
<dbReference type="RefSeq" id="WP_140186405.1">
    <property type="nucleotide sequence ID" value="NZ_VENO01000003.1"/>
</dbReference>
<dbReference type="PANTHER" id="PTHR36174:SF1">
    <property type="entry name" value="LIPID II:GLYCINE GLYCYLTRANSFERASE"/>
    <property type="match status" value="1"/>
</dbReference>
<evidence type="ECO:0000313" key="3">
    <source>
        <dbReference type="Proteomes" id="UP000313395"/>
    </source>
</evidence>
<dbReference type="InterPro" id="IPR016181">
    <property type="entry name" value="Acyl_CoA_acyltransferase"/>
</dbReference>
<protein>
    <submittedName>
        <fullName evidence="2">GNAT family N-acetyltransferase</fullName>
    </submittedName>
</protein>
<comment type="caution">
    <text evidence="2">The sequence shown here is derived from an EMBL/GenBank/DDBJ whole genome shotgun (WGS) entry which is preliminary data.</text>
</comment>
<dbReference type="Gene3D" id="3.40.630.30">
    <property type="match status" value="1"/>
</dbReference>
<dbReference type="InterPro" id="IPR050644">
    <property type="entry name" value="PG_Glycine_Bridge_Synth"/>
</dbReference>
<dbReference type="SUPFAM" id="SSF55729">
    <property type="entry name" value="Acyl-CoA N-acyltransferases (Nat)"/>
    <property type="match status" value="1"/>
</dbReference>
<accession>A0A5C5E7B0</accession>
<keyword evidence="2" id="KW-0808">Transferase</keyword>
<evidence type="ECO:0000313" key="2">
    <source>
        <dbReference type="EMBL" id="TNV68410.1"/>
    </source>
</evidence>
<dbReference type="Pfam" id="PF13480">
    <property type="entry name" value="Acetyltransf_6"/>
    <property type="match status" value="1"/>
</dbReference>
<name>A0A5C5E7B0_9LACT</name>
<feature type="domain" description="BioF2-like acetyltransferase" evidence="1">
    <location>
        <begin position="141"/>
        <end position="267"/>
    </location>
</feature>
<reference evidence="2 3" key="1">
    <citation type="submission" date="2019-06" db="EMBL/GenBank/DDBJ databases">
        <title>Description Trichococcus psychrophilus sp. nov., isolated from a cold spring, by genomic and phenotypic analyses.</title>
        <authorList>
            <person name="Zakharyuk A."/>
        </authorList>
    </citation>
    <scope>NUCLEOTIDE SEQUENCE [LARGE SCALE GENOMIC DNA]</scope>
    <source>
        <strain evidence="2 3">SKBG</strain>
    </source>
</reference>
<organism evidence="2 3">
    <name type="scientific">Trichococcus shcherbakoviae subsp. psychrophilus</name>
    <dbReference type="NCBI Taxonomy" id="2585775"/>
    <lineage>
        <taxon>Bacteria</taxon>
        <taxon>Bacillati</taxon>
        <taxon>Bacillota</taxon>
        <taxon>Bacilli</taxon>
        <taxon>Lactobacillales</taxon>
        <taxon>Carnobacteriaceae</taxon>
        <taxon>Trichococcus</taxon>
    </lineage>
</organism>
<evidence type="ECO:0000259" key="1">
    <source>
        <dbReference type="Pfam" id="PF13480"/>
    </source>
</evidence>
<dbReference type="GO" id="GO:0016740">
    <property type="term" value="F:transferase activity"/>
    <property type="evidence" value="ECO:0007669"/>
    <property type="project" value="UniProtKB-KW"/>
</dbReference>
<dbReference type="InterPro" id="IPR038740">
    <property type="entry name" value="BioF2-like_GNAT_dom"/>
</dbReference>
<proteinExistence type="predicted"/>
<gene>
    <name evidence="2" type="ORF">FHK04_09345</name>
</gene>
<keyword evidence="3" id="KW-1185">Reference proteome</keyword>
<dbReference type="PANTHER" id="PTHR36174">
    <property type="entry name" value="LIPID II:GLYCINE GLYCYLTRANSFERASE"/>
    <property type="match status" value="1"/>
</dbReference>
<dbReference type="EMBL" id="VENO01000003">
    <property type="protein sequence ID" value="TNV68410.1"/>
    <property type="molecule type" value="Genomic_DNA"/>
</dbReference>
<sequence>MRSIYMDNRWPMLQQEKEKGKASIYVFEKDGRKIVYPFVKRAAGTVDGIEYFDLVTPRGEAGIRFENCRTEDRPQMAAAFDEAFAKYCAEERIVAEFIRFSPWHDHYAGLTGVYELNIHGNVYCNDLTCDFFMEEYPSNERQKIRKAERMGMEVQFGNDERFIENFLKLYCYTEERFDACDYYRLDKAFVEKCIEMFPDEMLFAQANLDGKAVSSTMFFLGPDIAHGIFCGTDQQYRNTNANKVTMYHVALYASEQGKELFDWGGAKQGSPVEMFKKRCTKEFPYYRGTKIRDEAIYAKLVEQVGGPRENFFPAYRKG</sequence>